<protein>
    <submittedName>
        <fullName evidence="6">LysR family transcriptional regulator</fullName>
    </submittedName>
</protein>
<dbReference type="Pfam" id="PF03466">
    <property type="entry name" value="LysR_substrate"/>
    <property type="match status" value="1"/>
</dbReference>
<gene>
    <name evidence="6" type="ORF">H6A01_00640</name>
</gene>
<keyword evidence="2" id="KW-0805">Transcription regulation</keyword>
<feature type="domain" description="HTH lysR-type" evidence="5">
    <location>
        <begin position="1"/>
        <end position="58"/>
    </location>
</feature>
<dbReference type="EMBL" id="JACJLA010000001">
    <property type="protein sequence ID" value="MBM6911832.1"/>
    <property type="molecule type" value="Genomic_DNA"/>
</dbReference>
<dbReference type="InterPro" id="IPR000847">
    <property type="entry name" value="LysR_HTH_N"/>
</dbReference>
<dbReference type="SUPFAM" id="SSF46785">
    <property type="entry name" value="Winged helix' DNA-binding domain"/>
    <property type="match status" value="1"/>
</dbReference>
<dbReference type="InterPro" id="IPR036388">
    <property type="entry name" value="WH-like_DNA-bd_sf"/>
</dbReference>
<dbReference type="SUPFAM" id="SSF53850">
    <property type="entry name" value="Periplasmic binding protein-like II"/>
    <property type="match status" value="1"/>
</dbReference>
<dbReference type="Gene3D" id="1.10.10.10">
    <property type="entry name" value="Winged helix-like DNA-binding domain superfamily/Winged helix DNA-binding domain"/>
    <property type="match status" value="1"/>
</dbReference>
<evidence type="ECO:0000256" key="3">
    <source>
        <dbReference type="ARBA" id="ARBA00023125"/>
    </source>
</evidence>
<keyword evidence="4" id="KW-0804">Transcription</keyword>
<keyword evidence="3" id="KW-0238">DNA-binding</keyword>
<dbReference type="PRINTS" id="PR00039">
    <property type="entry name" value="HTHLYSR"/>
</dbReference>
<accession>A0ABS2GEX3</accession>
<evidence type="ECO:0000313" key="7">
    <source>
        <dbReference type="Proteomes" id="UP000707138"/>
    </source>
</evidence>
<evidence type="ECO:0000313" key="6">
    <source>
        <dbReference type="EMBL" id="MBM6911832.1"/>
    </source>
</evidence>
<dbReference type="Proteomes" id="UP000707138">
    <property type="component" value="Unassembled WGS sequence"/>
</dbReference>
<dbReference type="PANTHER" id="PTHR30126">
    <property type="entry name" value="HTH-TYPE TRANSCRIPTIONAL REGULATOR"/>
    <property type="match status" value="1"/>
</dbReference>
<evidence type="ECO:0000256" key="1">
    <source>
        <dbReference type="ARBA" id="ARBA00009437"/>
    </source>
</evidence>
<dbReference type="Pfam" id="PF00126">
    <property type="entry name" value="HTH_1"/>
    <property type="match status" value="1"/>
</dbReference>
<evidence type="ECO:0000256" key="4">
    <source>
        <dbReference type="ARBA" id="ARBA00023163"/>
    </source>
</evidence>
<dbReference type="InterPro" id="IPR036390">
    <property type="entry name" value="WH_DNA-bd_sf"/>
</dbReference>
<dbReference type="InterPro" id="IPR005119">
    <property type="entry name" value="LysR_subst-bd"/>
</dbReference>
<dbReference type="Gene3D" id="3.40.190.290">
    <property type="match status" value="1"/>
</dbReference>
<dbReference type="RefSeq" id="WP_205087152.1">
    <property type="nucleotide sequence ID" value="NZ_JACJLA010000001.1"/>
</dbReference>
<proteinExistence type="inferred from homology"/>
<keyword evidence="7" id="KW-1185">Reference proteome</keyword>
<dbReference type="PANTHER" id="PTHR30126:SF39">
    <property type="entry name" value="HTH-TYPE TRANSCRIPTIONAL REGULATOR CYSL"/>
    <property type="match status" value="1"/>
</dbReference>
<evidence type="ECO:0000256" key="2">
    <source>
        <dbReference type="ARBA" id="ARBA00023015"/>
    </source>
</evidence>
<evidence type="ECO:0000259" key="5">
    <source>
        <dbReference type="PROSITE" id="PS50931"/>
    </source>
</evidence>
<comment type="caution">
    <text evidence="6">The sequence shown here is derived from an EMBL/GenBank/DDBJ whole genome shotgun (WGS) entry which is preliminary data.</text>
</comment>
<comment type="similarity">
    <text evidence="1">Belongs to the LysR transcriptional regulatory family.</text>
</comment>
<sequence>MTLRHFTIFLAVCEEMNMTKAAAKLHMTQPSVSQAIRELEDYYNTPLFERLGRKLYLSESGKRLQPYVSQILTLNRFIDSMMHGHNENFPIRLGASLTIGETLLVQVMKEITSLAPQQEIVSEIHNTDELQMMLLNDTLDIALIEGQITAPTLVADPFMIDELILVVPRAWQSMVPSTITTEELPSIKLFLREEGSGTRSLFEGLIKERHIPLQIVGNYNNTASLKQAVIAGFGGTVISRRLVTEELQAGLMTHIPITDLSLQRLFSIVYHKDKYINKSLQRVIDVAHALINK</sequence>
<organism evidence="6 7">
    <name type="scientific">Veillonella magna</name>
    <dbReference type="NCBI Taxonomy" id="464322"/>
    <lineage>
        <taxon>Bacteria</taxon>
        <taxon>Bacillati</taxon>
        <taxon>Bacillota</taxon>
        <taxon>Negativicutes</taxon>
        <taxon>Veillonellales</taxon>
        <taxon>Veillonellaceae</taxon>
        <taxon>Veillonella</taxon>
    </lineage>
</organism>
<reference evidence="6 7" key="1">
    <citation type="journal article" date="2021" name="Sci. Rep.">
        <title>The distribution of antibiotic resistance genes in chicken gut microbiota commensals.</title>
        <authorList>
            <person name="Juricova H."/>
            <person name="Matiasovicova J."/>
            <person name="Kubasova T."/>
            <person name="Cejkova D."/>
            <person name="Rychlik I."/>
        </authorList>
    </citation>
    <scope>NUCLEOTIDE SEQUENCE [LARGE SCALE GENOMIC DNA]</scope>
    <source>
        <strain evidence="6 7">An537</strain>
    </source>
</reference>
<dbReference type="PROSITE" id="PS50931">
    <property type="entry name" value="HTH_LYSR"/>
    <property type="match status" value="1"/>
</dbReference>
<name>A0ABS2GEX3_9FIRM</name>